<dbReference type="Pfam" id="PF00005">
    <property type="entry name" value="ABC_tran"/>
    <property type="match status" value="1"/>
</dbReference>
<dbReference type="GO" id="GO:0005524">
    <property type="term" value="F:ATP binding"/>
    <property type="evidence" value="ECO:0007669"/>
    <property type="project" value="UniProtKB-KW"/>
</dbReference>
<evidence type="ECO:0000313" key="6">
    <source>
        <dbReference type="EMBL" id="QTA81908.1"/>
    </source>
</evidence>
<dbReference type="PROSITE" id="PS50893">
    <property type="entry name" value="ABC_TRANSPORTER_2"/>
    <property type="match status" value="1"/>
</dbReference>
<evidence type="ECO:0000259" key="5">
    <source>
        <dbReference type="PROSITE" id="PS50893"/>
    </source>
</evidence>
<gene>
    <name evidence="6" type="ORF">dnl_42650</name>
</gene>
<dbReference type="Gene3D" id="3.40.50.300">
    <property type="entry name" value="P-loop containing nucleotide triphosphate hydrolases"/>
    <property type="match status" value="1"/>
</dbReference>
<dbReference type="PANTHER" id="PTHR43335:SF4">
    <property type="entry name" value="ABC TRANSPORTER, ATP-BINDING PROTEIN"/>
    <property type="match status" value="1"/>
</dbReference>
<dbReference type="SUPFAM" id="SSF52540">
    <property type="entry name" value="P-loop containing nucleoside triphosphate hydrolases"/>
    <property type="match status" value="1"/>
</dbReference>
<feature type="domain" description="ABC transporter" evidence="5">
    <location>
        <begin position="6"/>
        <end position="240"/>
    </location>
</feature>
<dbReference type="KEGG" id="dli:dnl_42650"/>
<dbReference type="InterPro" id="IPR003439">
    <property type="entry name" value="ABC_transporter-like_ATP-bd"/>
</dbReference>
<dbReference type="GO" id="GO:0016887">
    <property type="term" value="F:ATP hydrolysis activity"/>
    <property type="evidence" value="ECO:0007669"/>
    <property type="project" value="InterPro"/>
</dbReference>
<dbReference type="InterPro" id="IPR027417">
    <property type="entry name" value="P-loop_NTPase"/>
</dbReference>
<keyword evidence="7" id="KW-1185">Reference proteome</keyword>
<reference evidence="6" key="1">
    <citation type="journal article" date="2021" name="Microb. Physiol.">
        <title>Proteogenomic Insights into the Physiology of Marine, Sulfate-Reducing, Filamentous Desulfonema limicola and Desulfonema magnum.</title>
        <authorList>
            <person name="Schnaars V."/>
            <person name="Wohlbrand L."/>
            <person name="Scheve S."/>
            <person name="Hinrichs C."/>
            <person name="Reinhardt R."/>
            <person name="Rabus R."/>
        </authorList>
    </citation>
    <scope>NUCLEOTIDE SEQUENCE</scope>
    <source>
        <strain evidence="6">5ac10</strain>
    </source>
</reference>
<keyword evidence="4 6" id="KW-0067">ATP-binding</keyword>
<evidence type="ECO:0000256" key="3">
    <source>
        <dbReference type="ARBA" id="ARBA00022741"/>
    </source>
</evidence>
<dbReference type="EMBL" id="CP061799">
    <property type="protein sequence ID" value="QTA81908.1"/>
    <property type="molecule type" value="Genomic_DNA"/>
</dbReference>
<dbReference type="Proteomes" id="UP000663720">
    <property type="component" value="Chromosome"/>
</dbReference>
<evidence type="ECO:0000313" key="7">
    <source>
        <dbReference type="Proteomes" id="UP000663720"/>
    </source>
</evidence>
<proteinExistence type="inferred from homology"/>
<evidence type="ECO:0000256" key="1">
    <source>
        <dbReference type="ARBA" id="ARBA00005417"/>
    </source>
</evidence>
<dbReference type="Pfam" id="PF13732">
    <property type="entry name" value="DrrA1-3_C"/>
    <property type="match status" value="1"/>
</dbReference>
<organism evidence="6 7">
    <name type="scientific">Desulfonema limicola</name>
    <dbReference type="NCBI Taxonomy" id="45656"/>
    <lineage>
        <taxon>Bacteria</taxon>
        <taxon>Pseudomonadati</taxon>
        <taxon>Thermodesulfobacteriota</taxon>
        <taxon>Desulfobacteria</taxon>
        <taxon>Desulfobacterales</taxon>
        <taxon>Desulfococcaceae</taxon>
        <taxon>Desulfonema</taxon>
    </lineage>
</organism>
<comment type="similarity">
    <text evidence="1">Belongs to the ABC transporter superfamily.</text>
</comment>
<sequence length="311" mass="35475">MTEPVIKIRGLSKTYRTNWKFKRFTALDNLDLDVGEGEILGFLGPNGAGKTTTFKLMLGLIYPDKGSIFFSGQDSKNINTRADIGFLPENPYFYSHLTAFESLDFYGRLFNISKKQRQNRIDELLLLVGLEHARNRQLRKFSRGMLQRVGIAQALINDPGLLILDEPMSGLDPMGRKEMRDIILSCRKKGKTVIFSSHILSDVEMICDRVAIIFGGKLQEIVHVNDILDRDIRNWEITVKGFTPELAAYSEKHGFDTIQTENRVLVKIDNEEQAKLFLKEMEKNNAALVSFGPKRDSLEDIFIKKAKQERA</sequence>
<evidence type="ECO:0000256" key="4">
    <source>
        <dbReference type="ARBA" id="ARBA00022840"/>
    </source>
</evidence>
<dbReference type="InterPro" id="IPR003593">
    <property type="entry name" value="AAA+_ATPase"/>
</dbReference>
<keyword evidence="3" id="KW-0547">Nucleotide-binding</keyword>
<dbReference type="PANTHER" id="PTHR43335">
    <property type="entry name" value="ABC TRANSPORTER, ATP-BINDING PROTEIN"/>
    <property type="match status" value="1"/>
</dbReference>
<dbReference type="AlphaFoldDB" id="A0A975BAM1"/>
<protein>
    <submittedName>
        <fullName evidence="6">Uncharacterized ABC transporter, ATP-binding protein and DUF4162</fullName>
    </submittedName>
</protein>
<dbReference type="InterPro" id="IPR025302">
    <property type="entry name" value="DrrA1/2-like_C"/>
</dbReference>
<evidence type="ECO:0000256" key="2">
    <source>
        <dbReference type="ARBA" id="ARBA00022448"/>
    </source>
</evidence>
<dbReference type="RefSeq" id="WP_207687889.1">
    <property type="nucleotide sequence ID" value="NZ_CP061799.1"/>
</dbReference>
<accession>A0A975BAM1</accession>
<keyword evidence="2" id="KW-0813">Transport</keyword>
<name>A0A975BAM1_9BACT</name>
<dbReference type="SMART" id="SM00382">
    <property type="entry name" value="AAA"/>
    <property type="match status" value="1"/>
</dbReference>